<dbReference type="Pfam" id="PF14496">
    <property type="entry name" value="NEL"/>
    <property type="match status" value="1"/>
</dbReference>
<feature type="domain" description="NEL" evidence="3">
    <location>
        <begin position="173"/>
        <end position="480"/>
    </location>
</feature>
<dbReference type="InterPro" id="IPR032675">
    <property type="entry name" value="LRR_dom_sf"/>
</dbReference>
<dbReference type="GO" id="GO:0004842">
    <property type="term" value="F:ubiquitin-protein transferase activity"/>
    <property type="evidence" value="ECO:0007669"/>
    <property type="project" value="InterPro"/>
</dbReference>
<evidence type="ECO:0000313" key="4">
    <source>
        <dbReference type="EMBL" id="CAF3358035.1"/>
    </source>
</evidence>
<proteinExistence type="predicted"/>
<dbReference type="Proteomes" id="UP000663851">
    <property type="component" value="Unassembled WGS sequence"/>
</dbReference>
<accession>A0A820KUK1</accession>
<organism evidence="5 6">
    <name type="scientific">Rotaria socialis</name>
    <dbReference type="NCBI Taxonomy" id="392032"/>
    <lineage>
        <taxon>Eukaryota</taxon>
        <taxon>Metazoa</taxon>
        <taxon>Spiralia</taxon>
        <taxon>Gnathifera</taxon>
        <taxon>Rotifera</taxon>
        <taxon>Eurotatoria</taxon>
        <taxon>Bdelloidea</taxon>
        <taxon>Philodinida</taxon>
        <taxon>Philodinidae</taxon>
        <taxon>Rotaria</taxon>
    </lineage>
</organism>
<evidence type="ECO:0000256" key="2">
    <source>
        <dbReference type="ARBA" id="ARBA00022737"/>
    </source>
</evidence>
<evidence type="ECO:0000313" key="5">
    <source>
        <dbReference type="EMBL" id="CAF4347597.1"/>
    </source>
</evidence>
<comment type="caution">
    <text evidence="5">The sequence shown here is derived from an EMBL/GenBank/DDBJ whole genome shotgun (WGS) entry which is preliminary data.</text>
</comment>
<keyword evidence="2" id="KW-0677">Repeat</keyword>
<dbReference type="GO" id="GO:0005737">
    <property type="term" value="C:cytoplasm"/>
    <property type="evidence" value="ECO:0007669"/>
    <property type="project" value="TreeGrafter"/>
</dbReference>
<dbReference type="Gene3D" id="1.20.58.360">
    <property type="entry name" value="Shigella T3SS effector IpaH defines"/>
    <property type="match status" value="1"/>
</dbReference>
<reference evidence="5" key="1">
    <citation type="submission" date="2021-02" db="EMBL/GenBank/DDBJ databases">
        <authorList>
            <person name="Nowell W R."/>
        </authorList>
    </citation>
    <scope>NUCLEOTIDE SEQUENCE</scope>
</reference>
<dbReference type="PANTHER" id="PTHR48051:SF46">
    <property type="entry name" value="LEUCINE RICH REPEAT-CONTAINING DOMAIN PROTEIN"/>
    <property type="match status" value="1"/>
</dbReference>
<dbReference type="EMBL" id="CAJNYD010001654">
    <property type="protein sequence ID" value="CAF3358035.1"/>
    <property type="molecule type" value="Genomic_DNA"/>
</dbReference>
<evidence type="ECO:0000313" key="6">
    <source>
        <dbReference type="Proteomes" id="UP000663851"/>
    </source>
</evidence>
<dbReference type="SUPFAM" id="SSF52058">
    <property type="entry name" value="L domain-like"/>
    <property type="match status" value="1"/>
</dbReference>
<dbReference type="EMBL" id="CAJOBO010001175">
    <property type="protein sequence ID" value="CAF4347597.1"/>
    <property type="molecule type" value="Genomic_DNA"/>
</dbReference>
<dbReference type="InterPro" id="IPR050216">
    <property type="entry name" value="LRR_domain-containing"/>
</dbReference>
<dbReference type="Gene3D" id="3.80.10.10">
    <property type="entry name" value="Ribonuclease Inhibitor"/>
    <property type="match status" value="1"/>
</dbReference>
<keyword evidence="1" id="KW-0433">Leucine-rich repeat</keyword>
<evidence type="ECO:0000259" key="3">
    <source>
        <dbReference type="PROSITE" id="PS52053"/>
    </source>
</evidence>
<dbReference type="PROSITE" id="PS52053">
    <property type="entry name" value="NEL"/>
    <property type="match status" value="1"/>
</dbReference>
<dbReference type="InterPro" id="IPR029487">
    <property type="entry name" value="NEL_dom"/>
</dbReference>
<sequence>MPTINRTISMVSVRSLNHNTLDRLVDVIDTSASSTLNTDNSESLNLQNFREALASWDVGSLKQQVIKRFEDYLSGNIDYLNLSLLGLKTLPDAILRIPQLEIISLSDNCLKAFPKVLASCRCLEVLNLAGNYFKWIPDYLGNLEHLTRLDISDNPLDCDQLPQSLWEIPKLKLNLQQEKHYVPARFKAFSPEFAQKWSLFEKENGSGFFKTWFLIVSSILWTDRMQQQRPYFSQRLKFWLNSMIKHRRLRQRYFECTEESISTCHDRILFSMFEMECKYLEEEISQGTLSKAEIYSSIERMYHFHCLQEKALRYLNLIHIQNGHKETTEEESIETVLDFIRSPHNTFSMPVDTQQIVMFYPSVSKATEQSIQEAVKSIEDEKEKNKPKILIDYIQEKPFWRIFLYPKNKDFIDHQLAVFDQRMELLDARRNECNDDEYINSVNNITEERRRTESAIYIMLTSQFFDVTLKDNVSQIGNSRPEYFSLVCENYYQCNKRREKEI</sequence>
<name>A0A820KUK1_9BILA</name>
<dbReference type="Proteomes" id="UP000663833">
    <property type="component" value="Unassembled WGS sequence"/>
</dbReference>
<dbReference type="AlphaFoldDB" id="A0A820KUK1"/>
<dbReference type="PANTHER" id="PTHR48051">
    <property type="match status" value="1"/>
</dbReference>
<evidence type="ECO:0000256" key="1">
    <source>
        <dbReference type="ARBA" id="ARBA00022614"/>
    </source>
</evidence>
<dbReference type="GO" id="GO:0016567">
    <property type="term" value="P:protein ubiquitination"/>
    <property type="evidence" value="ECO:0007669"/>
    <property type="project" value="InterPro"/>
</dbReference>
<protein>
    <recommendedName>
        <fullName evidence="3">NEL domain-containing protein</fullName>
    </recommendedName>
</protein>
<gene>
    <name evidence="5" type="ORF">HFQ381_LOCUS16523</name>
    <name evidence="4" type="ORF">LUA448_LOCUS13685</name>
</gene>